<evidence type="ECO:0000313" key="1">
    <source>
        <dbReference type="EMBL" id="CAG5128509.1"/>
    </source>
</evidence>
<dbReference type="AlphaFoldDB" id="A0A8S3ZGU5"/>
<dbReference type="Proteomes" id="UP000678393">
    <property type="component" value="Unassembled WGS sequence"/>
</dbReference>
<keyword evidence="2" id="KW-1185">Reference proteome</keyword>
<reference evidence="1" key="1">
    <citation type="submission" date="2021-04" db="EMBL/GenBank/DDBJ databases">
        <authorList>
            <consortium name="Molecular Ecology Group"/>
        </authorList>
    </citation>
    <scope>NUCLEOTIDE SEQUENCE</scope>
</reference>
<name>A0A8S3ZGU5_9EUPU</name>
<organism evidence="1 2">
    <name type="scientific">Candidula unifasciata</name>
    <dbReference type="NCBI Taxonomy" id="100452"/>
    <lineage>
        <taxon>Eukaryota</taxon>
        <taxon>Metazoa</taxon>
        <taxon>Spiralia</taxon>
        <taxon>Lophotrochozoa</taxon>
        <taxon>Mollusca</taxon>
        <taxon>Gastropoda</taxon>
        <taxon>Heterobranchia</taxon>
        <taxon>Euthyneura</taxon>
        <taxon>Panpulmonata</taxon>
        <taxon>Eupulmonata</taxon>
        <taxon>Stylommatophora</taxon>
        <taxon>Helicina</taxon>
        <taxon>Helicoidea</taxon>
        <taxon>Geomitridae</taxon>
        <taxon>Candidula</taxon>
    </lineage>
</organism>
<comment type="caution">
    <text evidence="1">The sequence shown here is derived from an EMBL/GenBank/DDBJ whole genome shotgun (WGS) entry which is preliminary data.</text>
</comment>
<feature type="non-terminal residue" evidence="1">
    <location>
        <position position="1"/>
    </location>
</feature>
<gene>
    <name evidence="1" type="ORF">CUNI_LOCUS14067</name>
</gene>
<dbReference type="EMBL" id="CAJHNH020003091">
    <property type="protein sequence ID" value="CAG5128509.1"/>
    <property type="molecule type" value="Genomic_DNA"/>
</dbReference>
<sequence length="70" mass="7462">CPGGRWFGEDCTDPCPETCKGGVCDALTGDCKGNLTFQCSDGRYGARCTQTCPYTCKNLQCDITDGYCTG</sequence>
<feature type="non-terminal residue" evidence="1">
    <location>
        <position position="70"/>
    </location>
</feature>
<protein>
    <submittedName>
        <fullName evidence="1">Uncharacterized protein</fullName>
    </submittedName>
</protein>
<dbReference type="OrthoDB" id="10252017at2759"/>
<proteinExistence type="predicted"/>
<accession>A0A8S3ZGU5</accession>
<evidence type="ECO:0000313" key="2">
    <source>
        <dbReference type="Proteomes" id="UP000678393"/>
    </source>
</evidence>